<sequence>MPPPPWEAWKVSYALPDQLEEYTNETGYTTNAFLFEVCHHFEGWDPKNWECKFNTEEEMIEMKKRAIFRMPGMRAACGHPDSYLIQELASWWVNSKTGEVYHELQGDEETDIQLGLYCSILHNAKKILKDSLNQGKLRSLISLEKARQHEEDLNKSLQEIDFLREKGPHGLRAVDINNMLRARPKKPGDKDNNTKKYIEEPDTTEEDDHERLGKRGDDEKEGSKGKGKERSPMS</sequence>
<dbReference type="AlphaFoldDB" id="A0A9W8XY46"/>
<comment type="caution">
    <text evidence="2">The sequence shown here is derived from an EMBL/GenBank/DDBJ whole genome shotgun (WGS) entry which is preliminary data.</text>
</comment>
<evidence type="ECO:0000313" key="2">
    <source>
        <dbReference type="EMBL" id="KAJ4362051.1"/>
    </source>
</evidence>
<feature type="region of interest" description="Disordered" evidence="1">
    <location>
        <begin position="178"/>
        <end position="234"/>
    </location>
</feature>
<dbReference type="Proteomes" id="UP001140560">
    <property type="component" value="Unassembled WGS sequence"/>
</dbReference>
<evidence type="ECO:0000313" key="3">
    <source>
        <dbReference type="Proteomes" id="UP001140560"/>
    </source>
</evidence>
<feature type="compositionally biased region" description="Basic and acidic residues" evidence="1">
    <location>
        <begin position="209"/>
        <end position="234"/>
    </location>
</feature>
<accession>A0A9W8XY46</accession>
<dbReference type="OrthoDB" id="10558955at2759"/>
<feature type="compositionally biased region" description="Basic and acidic residues" evidence="1">
    <location>
        <begin position="186"/>
        <end position="199"/>
    </location>
</feature>
<reference evidence="2" key="1">
    <citation type="submission" date="2022-10" db="EMBL/GenBank/DDBJ databases">
        <title>Tapping the CABI collections for fungal endophytes: first genome assemblies for Collariella, Neodidymelliopsis, Ascochyta clinopodiicola, Didymella pomorum, Didymosphaeria variabile, Neocosmospora piperis and Neocucurbitaria cava.</title>
        <authorList>
            <person name="Hill R."/>
        </authorList>
    </citation>
    <scope>NUCLEOTIDE SEQUENCE</scope>
    <source>
        <strain evidence="2">IMI 356814</strain>
    </source>
</reference>
<dbReference type="EMBL" id="JAPEUY010000022">
    <property type="protein sequence ID" value="KAJ4362051.1"/>
    <property type="molecule type" value="Genomic_DNA"/>
</dbReference>
<gene>
    <name evidence="2" type="ORF">N0V83_010993</name>
</gene>
<evidence type="ECO:0000256" key="1">
    <source>
        <dbReference type="SAM" id="MobiDB-lite"/>
    </source>
</evidence>
<protein>
    <submittedName>
        <fullName evidence="2">Uncharacterized protein</fullName>
    </submittedName>
</protein>
<name>A0A9W8XY46_9PLEO</name>
<proteinExistence type="predicted"/>
<organism evidence="2 3">
    <name type="scientific">Neocucurbitaria cava</name>
    <dbReference type="NCBI Taxonomy" id="798079"/>
    <lineage>
        <taxon>Eukaryota</taxon>
        <taxon>Fungi</taxon>
        <taxon>Dikarya</taxon>
        <taxon>Ascomycota</taxon>
        <taxon>Pezizomycotina</taxon>
        <taxon>Dothideomycetes</taxon>
        <taxon>Pleosporomycetidae</taxon>
        <taxon>Pleosporales</taxon>
        <taxon>Pleosporineae</taxon>
        <taxon>Cucurbitariaceae</taxon>
        <taxon>Neocucurbitaria</taxon>
    </lineage>
</organism>
<keyword evidence="3" id="KW-1185">Reference proteome</keyword>